<keyword evidence="9" id="KW-0732">Signal</keyword>
<dbReference type="InterPro" id="IPR011014">
    <property type="entry name" value="MscS_channel_TM-2"/>
</dbReference>
<evidence type="ECO:0000256" key="7">
    <source>
        <dbReference type="SAM" id="MobiDB-lite"/>
    </source>
</evidence>
<organism evidence="12 14">
    <name type="scientific">Orrella dioscoreae</name>
    <dbReference type="NCBI Taxonomy" id="1851544"/>
    <lineage>
        <taxon>Bacteria</taxon>
        <taxon>Pseudomonadati</taxon>
        <taxon>Pseudomonadota</taxon>
        <taxon>Betaproteobacteria</taxon>
        <taxon>Burkholderiales</taxon>
        <taxon>Alcaligenaceae</taxon>
        <taxon>Orrella</taxon>
    </lineage>
</organism>
<feature type="transmembrane region" description="Helical" evidence="8">
    <location>
        <begin position="203"/>
        <end position="226"/>
    </location>
</feature>
<feature type="region of interest" description="Disordered" evidence="7">
    <location>
        <begin position="790"/>
        <end position="811"/>
    </location>
</feature>
<sequence length="811" mass="85473">MSSAVSRPGSVFHWLAVLLLVLTCAFSTSLAHAQPADEAPSVDLDAARQQIDKVQNALDKDELPDDATLLSLREQALKIQSGAQATAESLGPQLASVAARLDELGAAPEGKEAPDVAAQRAQLEKNHSTLDGQVKLARLLAVESGQTAERISTLRRSQFQASLGERRPSILGGRFWDEFADGWPRDHERLTAFGAELWEGARAVPLAVVAGLLAIAAVLVGARLRFGSLLFQLTASRVPPGRLRRSFAALAQVLQSVLMPALLTWLALIALSWSGDLSGETEQLLARIVAMAAFGGFVSGLAYALLSPYKTSWRLLPLPDDVAMGLRRYPPMLGAAVVLVWLVEQVAARVNVTLSATIAANAVAVLVLAGTMGWALHRAERLRRAIPPPEGDGGPPLRPLWLVTIVNLCWIALATGVISIAVGYVAFGGFVVKQLTWALVVLCTAYLLAVLVEDAFTTLLASPPAEAGGEGKSDADAPRGRDQLAVLLSGVCRVTIVMFALVLLLAPFGEGPLELAHRMGSLPQGITIGEIQLRPGAVLQGVMVLVIALVSVRLVKHWLEDRYLPTTALDPGMRISASTLFGYAGVVVAVALGMSALGVGLERVAWVASALSVGIGFGLQAVVQNFVSGLILLAERPVKVGDWVALGGVEGDIQRINVRATEIRMADRSTLIVPNSEFITKTVRNVTHSNPQGVVSIKLPVPLPVDAEQVRSLMLAALQANESVAQSPAPSVSLEGVDSAGNLLFSGTCYVNSPRLSYATRSAILFDVLKRMDEAGISLAKSSTTTLVMGGQNGADDAGDGGAPLPPLPRG</sequence>
<dbReference type="Proteomes" id="UP000078558">
    <property type="component" value="Chromosome I"/>
</dbReference>
<feature type="transmembrane region" description="Helical" evidence="8">
    <location>
        <begin position="537"/>
        <end position="559"/>
    </location>
</feature>
<dbReference type="KEGG" id="odi:ODI_R0043"/>
<feature type="transmembrane region" description="Helical" evidence="8">
    <location>
        <begin position="484"/>
        <end position="506"/>
    </location>
</feature>
<dbReference type="InterPro" id="IPR052702">
    <property type="entry name" value="MscS-like_channel"/>
</dbReference>
<dbReference type="GO" id="GO:0008381">
    <property type="term" value="F:mechanosensitive monoatomic ion channel activity"/>
    <property type="evidence" value="ECO:0007669"/>
    <property type="project" value="UniProtKB-ARBA"/>
</dbReference>
<dbReference type="InterPro" id="IPR023408">
    <property type="entry name" value="MscS_beta-dom_sf"/>
</dbReference>
<evidence type="ECO:0000313" key="13">
    <source>
        <dbReference type="EMBL" id="SOE45951.1"/>
    </source>
</evidence>
<keyword evidence="5 8" id="KW-1133">Transmembrane helix</keyword>
<dbReference type="STRING" id="1851544.ODI_03226"/>
<reference evidence="13 14" key="2">
    <citation type="submission" date="2017-08" db="EMBL/GenBank/DDBJ databases">
        <authorList>
            <person name="de Groot N.N."/>
        </authorList>
    </citation>
    <scope>NUCLEOTIDE SEQUENCE [LARGE SCALE GENOMIC DNA]</scope>
    <source>
        <strain evidence="13">Orrdi1</strain>
    </source>
</reference>
<gene>
    <name evidence="12" type="ORF">ODI_03226</name>
    <name evidence="13" type="ORF">ODI_R0043</name>
</gene>
<keyword evidence="3" id="KW-1003">Cell membrane</keyword>
<feature type="transmembrane region" description="Helical" evidence="8">
    <location>
        <begin position="580"/>
        <end position="599"/>
    </location>
</feature>
<dbReference type="Pfam" id="PF00924">
    <property type="entry name" value="MS_channel_2nd"/>
    <property type="match status" value="1"/>
</dbReference>
<accession>A0A1C3K6G2</accession>
<dbReference type="PANTHER" id="PTHR30347:SF9">
    <property type="entry name" value="MINICONDUCTANCE MECHANOSENSITIVE CHANNEL MSCM"/>
    <property type="match status" value="1"/>
</dbReference>
<dbReference type="SUPFAM" id="SSF82689">
    <property type="entry name" value="Mechanosensitive channel protein MscS (YggB), C-terminal domain"/>
    <property type="match status" value="1"/>
</dbReference>
<dbReference type="Gene3D" id="2.30.30.60">
    <property type="match status" value="1"/>
</dbReference>
<evidence type="ECO:0000313" key="14">
    <source>
        <dbReference type="Proteomes" id="UP000078558"/>
    </source>
</evidence>
<feature type="transmembrane region" description="Helical" evidence="8">
    <location>
        <begin position="285"/>
        <end position="306"/>
    </location>
</feature>
<reference evidence="12 14" key="1">
    <citation type="submission" date="2016-06" db="EMBL/GenBank/DDBJ databases">
        <authorList>
            <person name="Kjaerup R.B."/>
            <person name="Dalgaard T.S."/>
            <person name="Juul-Madsen H.R."/>
        </authorList>
    </citation>
    <scope>NUCLEOTIDE SEQUENCE [LARGE SCALE GENOMIC DNA]</scope>
    <source>
        <strain evidence="12">Orrdi1</strain>
    </source>
</reference>
<feature type="chain" id="PRO_5015062757" evidence="9">
    <location>
        <begin position="34"/>
        <end position="811"/>
    </location>
</feature>
<feature type="transmembrane region" description="Helical" evidence="8">
    <location>
        <begin position="400"/>
        <end position="425"/>
    </location>
</feature>
<evidence type="ECO:0000256" key="2">
    <source>
        <dbReference type="ARBA" id="ARBA00008017"/>
    </source>
</evidence>
<evidence type="ECO:0000259" key="11">
    <source>
        <dbReference type="Pfam" id="PF12607"/>
    </source>
</evidence>
<evidence type="ECO:0000256" key="1">
    <source>
        <dbReference type="ARBA" id="ARBA00004651"/>
    </source>
</evidence>
<dbReference type="AlphaFoldDB" id="A0A1C3K6G2"/>
<feature type="signal peptide" evidence="9">
    <location>
        <begin position="1"/>
        <end position="33"/>
    </location>
</feature>
<evidence type="ECO:0000313" key="12">
    <source>
        <dbReference type="EMBL" id="SBT27119.1"/>
    </source>
</evidence>
<dbReference type="InterPro" id="IPR006685">
    <property type="entry name" value="MscS_channel_2nd"/>
</dbReference>
<evidence type="ECO:0000256" key="8">
    <source>
        <dbReference type="SAM" id="Phobius"/>
    </source>
</evidence>
<keyword evidence="14" id="KW-1185">Reference proteome</keyword>
<evidence type="ECO:0000256" key="6">
    <source>
        <dbReference type="ARBA" id="ARBA00023136"/>
    </source>
</evidence>
<dbReference type="InterPro" id="IPR010920">
    <property type="entry name" value="LSM_dom_sf"/>
</dbReference>
<dbReference type="SUPFAM" id="SSF82861">
    <property type="entry name" value="Mechanosensitive channel protein MscS (YggB), transmembrane region"/>
    <property type="match status" value="1"/>
</dbReference>
<comment type="subcellular location">
    <subcellularLocation>
        <location evidence="1">Cell membrane</location>
        <topology evidence="1">Multi-pass membrane protein</topology>
    </subcellularLocation>
</comment>
<feature type="transmembrane region" description="Helical" evidence="8">
    <location>
        <begin position="326"/>
        <end position="343"/>
    </location>
</feature>
<dbReference type="InterPro" id="IPR011066">
    <property type="entry name" value="MscS_channel_C_sf"/>
</dbReference>
<dbReference type="RefSeq" id="WP_067758111.1">
    <property type="nucleotide sequence ID" value="NZ_LT907988.1"/>
</dbReference>
<proteinExistence type="inferred from homology"/>
<keyword evidence="4 8" id="KW-0812">Transmembrane</keyword>
<dbReference type="SUPFAM" id="SSF50182">
    <property type="entry name" value="Sm-like ribonucleoproteins"/>
    <property type="match status" value="1"/>
</dbReference>
<feature type="transmembrane region" description="Helical" evidence="8">
    <location>
        <begin position="605"/>
        <end position="633"/>
    </location>
</feature>
<feature type="transmembrane region" description="Helical" evidence="8">
    <location>
        <begin position="355"/>
        <end position="376"/>
    </location>
</feature>
<evidence type="ECO:0000256" key="4">
    <source>
        <dbReference type="ARBA" id="ARBA00022692"/>
    </source>
</evidence>
<keyword evidence="6 8" id="KW-0472">Membrane</keyword>
<feature type="domain" description="Mechanosensitive ion channel MscS" evidence="10">
    <location>
        <begin position="622"/>
        <end position="688"/>
    </location>
</feature>
<dbReference type="GO" id="GO:0005886">
    <property type="term" value="C:plasma membrane"/>
    <property type="evidence" value="ECO:0007669"/>
    <property type="project" value="UniProtKB-SubCell"/>
</dbReference>
<feature type="domain" description="DUF3772" evidence="11">
    <location>
        <begin position="135"/>
        <end position="196"/>
    </location>
</feature>
<evidence type="ECO:0000259" key="10">
    <source>
        <dbReference type="Pfam" id="PF00924"/>
    </source>
</evidence>
<dbReference type="Gene3D" id="1.10.287.1260">
    <property type="match status" value="1"/>
</dbReference>
<feature type="transmembrane region" description="Helical" evidence="8">
    <location>
        <begin position="437"/>
        <end position="463"/>
    </location>
</feature>
<dbReference type="Gene3D" id="3.30.70.100">
    <property type="match status" value="1"/>
</dbReference>
<comment type="similarity">
    <text evidence="2">Belongs to the MscS (TC 1.A.23) family.</text>
</comment>
<name>A0A1C3K6G2_9BURK</name>
<evidence type="ECO:0000256" key="5">
    <source>
        <dbReference type="ARBA" id="ARBA00022989"/>
    </source>
</evidence>
<dbReference type="EMBL" id="FLRC01000052">
    <property type="protein sequence ID" value="SBT27119.1"/>
    <property type="molecule type" value="Genomic_DNA"/>
</dbReference>
<dbReference type="EMBL" id="LT907988">
    <property type="protein sequence ID" value="SOE45951.1"/>
    <property type="molecule type" value="Genomic_DNA"/>
</dbReference>
<protein>
    <submittedName>
        <fullName evidence="12">Potassium efflux system KefA protein / Small-conductance mechanosensitive channel</fullName>
    </submittedName>
</protein>
<feature type="transmembrane region" description="Helical" evidence="8">
    <location>
        <begin position="247"/>
        <end position="273"/>
    </location>
</feature>
<dbReference type="InterPro" id="IPR022249">
    <property type="entry name" value="DUF3772"/>
</dbReference>
<dbReference type="PANTHER" id="PTHR30347">
    <property type="entry name" value="POTASSIUM CHANNEL RELATED"/>
    <property type="match status" value="1"/>
</dbReference>
<dbReference type="Pfam" id="PF12607">
    <property type="entry name" value="DUF3772"/>
    <property type="match status" value="1"/>
</dbReference>
<evidence type="ECO:0000256" key="9">
    <source>
        <dbReference type="SAM" id="SignalP"/>
    </source>
</evidence>
<evidence type="ECO:0000256" key="3">
    <source>
        <dbReference type="ARBA" id="ARBA00022475"/>
    </source>
</evidence>